<dbReference type="Pfam" id="PF03413">
    <property type="entry name" value="PepSY"/>
    <property type="match status" value="2"/>
</dbReference>
<feature type="transmembrane region" description="Helical" evidence="1">
    <location>
        <begin position="26"/>
        <end position="50"/>
    </location>
</feature>
<dbReference type="Pfam" id="PF03929">
    <property type="entry name" value="PepSY_TM"/>
    <property type="match status" value="1"/>
</dbReference>
<accession>A0AAX3MT74</accession>
<dbReference type="AlphaFoldDB" id="A0AAX3MT74"/>
<evidence type="ECO:0000313" key="3">
    <source>
        <dbReference type="EMBL" id="WDH80578.1"/>
    </source>
</evidence>
<dbReference type="InterPro" id="IPR025711">
    <property type="entry name" value="PepSY"/>
</dbReference>
<evidence type="ECO:0000313" key="4">
    <source>
        <dbReference type="Proteomes" id="UP001220962"/>
    </source>
</evidence>
<protein>
    <submittedName>
        <fullName evidence="3">PepSY domain-containing protein</fullName>
    </submittedName>
</protein>
<proteinExistence type="predicted"/>
<reference evidence="3" key="1">
    <citation type="submission" date="2023-02" db="EMBL/GenBank/DDBJ databases">
        <title>Pathogen: clinical or host-associated sample.</title>
        <authorList>
            <person name="Hergert J."/>
            <person name="Casey R."/>
            <person name="Wagner J."/>
            <person name="Young E.L."/>
            <person name="Oakeson K.F."/>
        </authorList>
    </citation>
    <scope>NUCLEOTIDE SEQUENCE</scope>
    <source>
        <strain evidence="3">2022CK-00830</strain>
    </source>
</reference>
<dbReference type="PANTHER" id="PTHR34219">
    <property type="entry name" value="IRON-REGULATED INNER MEMBRANE PROTEIN-RELATED"/>
    <property type="match status" value="1"/>
</dbReference>
<feature type="transmembrane region" description="Helical" evidence="1">
    <location>
        <begin position="413"/>
        <end position="442"/>
    </location>
</feature>
<name>A0AAX3MT74_9BACL</name>
<organism evidence="3 4">
    <name type="scientific">Paenibacillus urinalis</name>
    <dbReference type="NCBI Taxonomy" id="521520"/>
    <lineage>
        <taxon>Bacteria</taxon>
        <taxon>Bacillati</taxon>
        <taxon>Bacillota</taxon>
        <taxon>Bacilli</taxon>
        <taxon>Bacillales</taxon>
        <taxon>Paenibacillaceae</taxon>
        <taxon>Paenibacillus</taxon>
    </lineage>
</organism>
<feature type="transmembrane region" description="Helical" evidence="1">
    <location>
        <begin position="206"/>
        <end position="227"/>
    </location>
</feature>
<evidence type="ECO:0000256" key="1">
    <source>
        <dbReference type="SAM" id="Phobius"/>
    </source>
</evidence>
<keyword evidence="1" id="KW-1133">Transmembrane helix</keyword>
<feature type="transmembrane region" description="Helical" evidence="1">
    <location>
        <begin position="371"/>
        <end position="393"/>
    </location>
</feature>
<dbReference type="EMBL" id="CP118101">
    <property type="protein sequence ID" value="WDH80578.1"/>
    <property type="molecule type" value="Genomic_DNA"/>
</dbReference>
<dbReference type="InterPro" id="IPR005625">
    <property type="entry name" value="PepSY-ass_TM"/>
</dbReference>
<gene>
    <name evidence="3" type="ORF">PUW23_13510</name>
</gene>
<evidence type="ECO:0000259" key="2">
    <source>
        <dbReference type="Pfam" id="PF03413"/>
    </source>
</evidence>
<dbReference type="RefSeq" id="WP_047911870.1">
    <property type="nucleotide sequence ID" value="NZ_CP118101.1"/>
</dbReference>
<sequence>MKGSVKQAIVTGKQKNASIYQTLWRWHLYAGLFFAPFIFILAVTGSVYLFKPQMEQWMYRDLYVVNDEGSKLPPSLLIEKVMSNYPDARVVKYRPGEEATRSAEVKINQNNETYTVFVDPYSAEIIGDMNDKSRLMDRIEEFHGELMLGTTGDRIVELAACWALILVFTGLYLWFPRDKSKWRGILIPRFKTTRKTLLRDLHAVPAFWISAAMIFLIITGLLWSGFWGTKVQTIATNTGVGYPPSIWVGNAPSSGLKTKDIADVPWAAENLDVPASTVKEVQLSIDQVVSIASNLEIYPTYEVIFPKTPEGVYTLSVFPPKARDEATVHIDQYSGAVLADYRYENYEPIGKLMAWGITLHKGLEFGLLNQIIGLVVCIGIAGIVFTGFLMWWKRKPNGKMGAPRSVSPGKIKGLLIILAVFGILFPLVGVSLIVVGLIDFFIIKRVPVLKKFFNA</sequence>
<dbReference type="PANTHER" id="PTHR34219:SF1">
    <property type="entry name" value="PEPSY DOMAIN-CONTAINING PROTEIN"/>
    <property type="match status" value="1"/>
</dbReference>
<dbReference type="Proteomes" id="UP001220962">
    <property type="component" value="Chromosome"/>
</dbReference>
<feature type="transmembrane region" description="Helical" evidence="1">
    <location>
        <begin position="155"/>
        <end position="175"/>
    </location>
</feature>
<keyword evidence="1" id="KW-0812">Transmembrane</keyword>
<keyword evidence="1" id="KW-0472">Membrane</keyword>
<feature type="domain" description="PepSY" evidence="2">
    <location>
        <begin position="283"/>
        <end position="340"/>
    </location>
</feature>
<feature type="domain" description="PepSY" evidence="2">
    <location>
        <begin position="71"/>
        <end position="128"/>
    </location>
</feature>